<reference evidence="3" key="1">
    <citation type="submission" date="2018-05" db="EMBL/GenBank/DDBJ databases">
        <authorList>
            <person name="Lanie J.A."/>
            <person name="Ng W.-L."/>
            <person name="Kazmierczak K.M."/>
            <person name="Andrzejewski T.M."/>
            <person name="Davidsen T.M."/>
            <person name="Wayne K.J."/>
            <person name="Tettelin H."/>
            <person name="Glass J.I."/>
            <person name="Rusch D."/>
            <person name="Podicherti R."/>
            <person name="Tsui H.-C.T."/>
            <person name="Winkler M.E."/>
        </authorList>
    </citation>
    <scope>NUCLEOTIDE SEQUENCE</scope>
</reference>
<organism evidence="3">
    <name type="scientific">marine metagenome</name>
    <dbReference type="NCBI Taxonomy" id="408172"/>
    <lineage>
        <taxon>unclassified sequences</taxon>
        <taxon>metagenomes</taxon>
        <taxon>ecological metagenomes</taxon>
    </lineage>
</organism>
<feature type="non-terminal residue" evidence="3">
    <location>
        <position position="100"/>
    </location>
</feature>
<keyword evidence="2" id="KW-1133">Transmembrane helix</keyword>
<protein>
    <recommendedName>
        <fullName evidence="4">MotA/TolQ/ExbB proton channel domain-containing protein</fullName>
    </recommendedName>
</protein>
<proteinExistence type="predicted"/>
<dbReference type="EMBL" id="UINC01009125">
    <property type="protein sequence ID" value="SVA40971.1"/>
    <property type="molecule type" value="Genomic_DNA"/>
</dbReference>
<dbReference type="AlphaFoldDB" id="A0A381VLP7"/>
<sequence length="100" mass="10423">MFSLFAQVTNIAGTNGVSTNSTGTNASPAEVNPGQNADTGGEVTGEAISEPSAIADFFDSGAIGLLIDGGFFMWPILIMAILALAVIIERWRSLKMLDTD</sequence>
<feature type="transmembrane region" description="Helical" evidence="2">
    <location>
        <begin position="71"/>
        <end position="88"/>
    </location>
</feature>
<evidence type="ECO:0000256" key="1">
    <source>
        <dbReference type="SAM" id="MobiDB-lite"/>
    </source>
</evidence>
<keyword evidence="2" id="KW-0472">Membrane</keyword>
<feature type="compositionally biased region" description="Low complexity" evidence="1">
    <location>
        <begin position="13"/>
        <end position="27"/>
    </location>
</feature>
<name>A0A381VLP7_9ZZZZ</name>
<evidence type="ECO:0000256" key="2">
    <source>
        <dbReference type="SAM" id="Phobius"/>
    </source>
</evidence>
<keyword evidence="2" id="KW-0812">Transmembrane</keyword>
<feature type="region of interest" description="Disordered" evidence="1">
    <location>
        <begin position="13"/>
        <end position="43"/>
    </location>
</feature>
<accession>A0A381VLP7</accession>
<evidence type="ECO:0000313" key="3">
    <source>
        <dbReference type="EMBL" id="SVA40971.1"/>
    </source>
</evidence>
<evidence type="ECO:0008006" key="4">
    <source>
        <dbReference type="Google" id="ProtNLM"/>
    </source>
</evidence>
<gene>
    <name evidence="3" type="ORF">METZ01_LOCUS93825</name>
</gene>